<dbReference type="Proteomes" id="UP000321827">
    <property type="component" value="Unassembled WGS sequence"/>
</dbReference>
<dbReference type="EC" id="2.1.1.220" evidence="5"/>
<dbReference type="OrthoDB" id="9781391at2"/>
<evidence type="ECO:0000313" key="9">
    <source>
        <dbReference type="EMBL" id="GEM90836.1"/>
    </source>
</evidence>
<keyword evidence="3 5" id="KW-0949">S-adenosyl-L-methionine</keyword>
<comment type="catalytic activity">
    <reaction evidence="5">
        <text>adenosine(58) in tRNA + S-adenosyl-L-methionine = N(1)-methyladenosine(58) in tRNA + S-adenosyl-L-homocysteine + H(+)</text>
        <dbReference type="Rhea" id="RHEA:43152"/>
        <dbReference type="Rhea" id="RHEA-COMP:10365"/>
        <dbReference type="Rhea" id="RHEA-COMP:10366"/>
        <dbReference type="ChEBI" id="CHEBI:15378"/>
        <dbReference type="ChEBI" id="CHEBI:57856"/>
        <dbReference type="ChEBI" id="CHEBI:59789"/>
        <dbReference type="ChEBI" id="CHEBI:74411"/>
        <dbReference type="ChEBI" id="CHEBI:74491"/>
        <dbReference type="EC" id="2.1.1.220"/>
    </reaction>
</comment>
<dbReference type="RefSeq" id="WP_147148947.1">
    <property type="nucleotide sequence ID" value="NZ_BJXN01000024.1"/>
</dbReference>
<comment type="caution">
    <text evidence="9">The sequence shown here is derived from an EMBL/GenBank/DDBJ whole genome shotgun (WGS) entry which is preliminary data.</text>
</comment>
<dbReference type="Pfam" id="PF08704">
    <property type="entry name" value="GCD14"/>
    <property type="match status" value="1"/>
</dbReference>
<dbReference type="InterPro" id="IPR049470">
    <property type="entry name" value="TRM61_C"/>
</dbReference>
<dbReference type="InterPro" id="IPR014816">
    <property type="entry name" value="tRNA_MeTrfase_Gcd14"/>
</dbReference>
<evidence type="ECO:0000313" key="10">
    <source>
        <dbReference type="Proteomes" id="UP000321827"/>
    </source>
</evidence>
<keyword evidence="1 5" id="KW-0489">Methyltransferase</keyword>
<dbReference type="PROSITE" id="PS51620">
    <property type="entry name" value="SAM_TRM61"/>
    <property type="match status" value="1"/>
</dbReference>
<evidence type="ECO:0000256" key="1">
    <source>
        <dbReference type="ARBA" id="ARBA00022603"/>
    </source>
</evidence>
<evidence type="ECO:0000256" key="2">
    <source>
        <dbReference type="ARBA" id="ARBA00022679"/>
    </source>
</evidence>
<comment type="subunit">
    <text evidence="5">Homotetramer composed of a dimer of dimers.</text>
</comment>
<keyword evidence="4 5" id="KW-0819">tRNA processing</keyword>
<comment type="similarity">
    <text evidence="5">Belongs to the class I-like SAM-binding methyltransferase superfamily. TRM61 family.</text>
</comment>
<dbReference type="PANTHER" id="PTHR12133:SF1">
    <property type="entry name" value="TRNA (ADENINE(58)-N(1))-METHYLTRANSFERASE, MITOCHONDRIAL"/>
    <property type="match status" value="1"/>
</dbReference>
<dbReference type="Pfam" id="PF14801">
    <property type="entry name" value="TrmI-like_N"/>
    <property type="match status" value="1"/>
</dbReference>
<name>A0A511RPZ1_9DEIN</name>
<feature type="binding site" evidence="6">
    <location>
        <begin position="105"/>
        <end position="108"/>
    </location>
    <ligand>
        <name>S-adenosyl-L-methionine</name>
        <dbReference type="ChEBI" id="CHEBI:59789"/>
    </ligand>
</feature>
<evidence type="ECO:0000256" key="5">
    <source>
        <dbReference type="PIRNR" id="PIRNR017269"/>
    </source>
</evidence>
<dbReference type="PIRSF" id="PIRSF017269">
    <property type="entry name" value="GCD14"/>
    <property type="match status" value="1"/>
</dbReference>
<dbReference type="InterPro" id="IPR029063">
    <property type="entry name" value="SAM-dependent_MTases_sf"/>
</dbReference>
<feature type="domain" description="tRNA (adenine(58)-N(1))-methyltransferase catalytic subunit TRM61 C-terminal" evidence="8">
    <location>
        <begin position="56"/>
        <end position="229"/>
    </location>
</feature>
<organism evidence="9 10">
    <name type="scientific">Oceanithermus desulfurans NBRC 100063</name>
    <dbReference type="NCBI Taxonomy" id="1227550"/>
    <lineage>
        <taxon>Bacteria</taxon>
        <taxon>Thermotogati</taxon>
        <taxon>Deinococcota</taxon>
        <taxon>Deinococci</taxon>
        <taxon>Thermales</taxon>
        <taxon>Thermaceae</taxon>
        <taxon>Oceanithermus</taxon>
    </lineage>
</organism>
<keyword evidence="2 5" id="KW-0808">Transferase</keyword>
<dbReference type="Gene3D" id="3.40.50.150">
    <property type="entry name" value="Vaccinia Virus protein VP39"/>
    <property type="match status" value="1"/>
</dbReference>
<evidence type="ECO:0000256" key="3">
    <source>
        <dbReference type="ARBA" id="ARBA00022691"/>
    </source>
</evidence>
<evidence type="ECO:0000256" key="4">
    <source>
        <dbReference type="ARBA" id="ARBA00022694"/>
    </source>
</evidence>
<dbReference type="CDD" id="cd02440">
    <property type="entry name" value="AdoMet_MTases"/>
    <property type="match status" value="1"/>
</dbReference>
<dbReference type="AlphaFoldDB" id="A0A511RPZ1"/>
<dbReference type="GO" id="GO:0031515">
    <property type="term" value="C:tRNA (m1A) methyltransferase complex"/>
    <property type="evidence" value="ECO:0007669"/>
    <property type="project" value="UniProtKB-UniRule"/>
</dbReference>
<proteinExistence type="inferred from homology"/>
<comment type="function">
    <text evidence="5">Catalyzes the S-adenosyl-L-methionine-dependent formation of N(1)-methyladenine at position 58 (m1A58) in tRNA.</text>
</comment>
<dbReference type="GO" id="GO:0030488">
    <property type="term" value="P:tRNA methylation"/>
    <property type="evidence" value="ECO:0007669"/>
    <property type="project" value="InterPro"/>
</dbReference>
<dbReference type="SUPFAM" id="SSF53335">
    <property type="entry name" value="S-adenosyl-L-methionine-dependent methyltransferases"/>
    <property type="match status" value="1"/>
</dbReference>
<dbReference type="GO" id="GO:0160107">
    <property type="term" value="F:tRNA (adenine(58)-N1)-methyltransferase activity"/>
    <property type="evidence" value="ECO:0007669"/>
    <property type="project" value="UniProtKB-EC"/>
</dbReference>
<reference evidence="9 10" key="1">
    <citation type="submission" date="2019-07" db="EMBL/GenBank/DDBJ databases">
        <title>Whole genome shotgun sequence of Oceanithermus desulfurans NBRC 100063.</title>
        <authorList>
            <person name="Hosoyama A."/>
            <person name="Uohara A."/>
            <person name="Ohji S."/>
            <person name="Ichikawa N."/>
        </authorList>
    </citation>
    <scope>NUCLEOTIDE SEQUENCE [LARGE SCALE GENOMIC DNA]</scope>
    <source>
        <strain evidence="9 10">NBRC 100063</strain>
    </source>
</reference>
<sequence>MLQPGDWVLLLDPKARRYLVRLKEGGRFGHHVGGVTHEQIMAAGYGGRVRTTKDAWLWVLRPSLEDYVLLMKRGATVTYPKDAAAIVLLLDLAPGERVLEAGSGSGALALFLARAVGPAGEVVSYERRADFLARARENVEAWGTRNVDFRHGDLAEAALEPESFDGVALDVMEPWKVLATAVRALKTGRSLVLYLPNITQVVQAVREAAGQPLLLRRVIEVGHRDWDVRPPVAHPHFRQVGHTAFLAQFTKVRPVGGQAQHEEEGDGEPQSGQDEDG</sequence>
<accession>A0A511RPZ1</accession>
<feature type="compositionally biased region" description="Acidic residues" evidence="7">
    <location>
        <begin position="263"/>
        <end position="277"/>
    </location>
</feature>
<feature type="binding site" evidence="6">
    <location>
        <position position="170"/>
    </location>
    <ligand>
        <name>S-adenosyl-L-methionine</name>
        <dbReference type="ChEBI" id="CHEBI:59789"/>
    </ligand>
</feature>
<evidence type="ECO:0000256" key="6">
    <source>
        <dbReference type="PIRSR" id="PIRSR017269-1"/>
    </source>
</evidence>
<evidence type="ECO:0000259" key="8">
    <source>
        <dbReference type="Pfam" id="PF08704"/>
    </source>
</evidence>
<dbReference type="EMBL" id="BJXN01000024">
    <property type="protein sequence ID" value="GEM90836.1"/>
    <property type="molecule type" value="Genomic_DNA"/>
</dbReference>
<gene>
    <name evidence="9" type="primary">trmI</name>
    <name evidence="9" type="ORF">ODE01S_22700</name>
</gene>
<feature type="binding site" evidence="6">
    <location>
        <position position="153"/>
    </location>
    <ligand>
        <name>S-adenosyl-L-methionine</name>
        <dbReference type="ChEBI" id="CHEBI:59789"/>
    </ligand>
</feature>
<feature type="binding site" evidence="6">
    <location>
        <position position="126"/>
    </location>
    <ligand>
        <name>S-adenosyl-L-methionine</name>
        <dbReference type="ChEBI" id="CHEBI:59789"/>
    </ligand>
</feature>
<feature type="region of interest" description="Disordered" evidence="7">
    <location>
        <begin position="255"/>
        <end position="277"/>
    </location>
</feature>
<protein>
    <recommendedName>
        <fullName evidence="5">tRNA (adenine(58)-N(1))-methyltransferase TrmI</fullName>
        <ecNumber evidence="5">2.1.1.220</ecNumber>
    </recommendedName>
</protein>
<dbReference type="PANTHER" id="PTHR12133">
    <property type="entry name" value="TRNA (ADENINE(58)-N(1))-METHYLTRANSFERASE"/>
    <property type="match status" value="1"/>
</dbReference>
<evidence type="ECO:0000256" key="7">
    <source>
        <dbReference type="SAM" id="MobiDB-lite"/>
    </source>
</evidence>